<reference evidence="2" key="1">
    <citation type="submission" date="2020-03" db="EMBL/GenBank/DDBJ databases">
        <title>Studies in the Genomics of Life Span.</title>
        <authorList>
            <person name="Glass D."/>
        </authorList>
    </citation>
    <scope>NUCLEOTIDE SEQUENCE</scope>
    <source>
        <strain evidence="2">LTLLF</strain>
        <tissue evidence="2">Muscle</tissue>
    </source>
</reference>
<dbReference type="AlphaFoldDB" id="A0A8J6GVX3"/>
<feature type="compositionally biased region" description="Basic residues" evidence="1">
    <location>
        <begin position="52"/>
        <end position="68"/>
    </location>
</feature>
<comment type="caution">
    <text evidence="2">The sequence shown here is derived from an EMBL/GenBank/DDBJ whole genome shotgun (WGS) entry which is preliminary data.</text>
</comment>
<organism evidence="2 3">
    <name type="scientific">Microtus ochrogaster</name>
    <name type="common">Prairie vole</name>
    <dbReference type="NCBI Taxonomy" id="79684"/>
    <lineage>
        <taxon>Eukaryota</taxon>
        <taxon>Metazoa</taxon>
        <taxon>Chordata</taxon>
        <taxon>Craniata</taxon>
        <taxon>Vertebrata</taxon>
        <taxon>Euteleostomi</taxon>
        <taxon>Mammalia</taxon>
        <taxon>Eutheria</taxon>
        <taxon>Euarchontoglires</taxon>
        <taxon>Glires</taxon>
        <taxon>Rodentia</taxon>
        <taxon>Myomorpha</taxon>
        <taxon>Muroidea</taxon>
        <taxon>Cricetidae</taxon>
        <taxon>Arvicolinae</taxon>
        <taxon>Microtus</taxon>
    </lineage>
</organism>
<proteinExistence type="predicted"/>
<name>A0A8J6GVX3_MICOH</name>
<gene>
    <name evidence="2" type="ORF">LTLLF_118180</name>
</gene>
<evidence type="ECO:0000313" key="2">
    <source>
        <dbReference type="EMBL" id="KAH0517977.1"/>
    </source>
</evidence>
<evidence type="ECO:0000313" key="3">
    <source>
        <dbReference type="Proteomes" id="UP000710432"/>
    </source>
</evidence>
<evidence type="ECO:0000256" key="1">
    <source>
        <dbReference type="SAM" id="MobiDB-lite"/>
    </source>
</evidence>
<protein>
    <submittedName>
        <fullName evidence="2">Transformer-2 protein-like protein alpha</fullName>
    </submittedName>
</protein>
<feature type="region of interest" description="Disordered" evidence="1">
    <location>
        <begin position="1"/>
        <end position="75"/>
    </location>
</feature>
<sequence>MNDVEENNFEDRESCFQSKSPTGTPACVKSESRSGTRSPSRVSKLSESHSQSRSKSRSRSRRHSHRSYSPRGPTLIGDNVEVDPILQSIVDEEAGVILQCLIAEDIQAAGRIQIPIVAWECLASVCTQQKEIFVKYFLDMDH</sequence>
<dbReference type="Proteomes" id="UP000710432">
    <property type="component" value="Unassembled WGS sequence"/>
</dbReference>
<feature type="compositionally biased region" description="Polar residues" evidence="1">
    <location>
        <begin position="33"/>
        <end position="45"/>
    </location>
</feature>
<accession>A0A8J6GVX3</accession>
<dbReference type="EMBL" id="JAATJU010013567">
    <property type="protein sequence ID" value="KAH0517977.1"/>
    <property type="molecule type" value="Genomic_DNA"/>
</dbReference>